<organism evidence="2 3">
    <name type="scientific">Candidatus Roizmanbacteria bacterium GW2011_GWB1_40_7</name>
    <dbReference type="NCBI Taxonomy" id="1618482"/>
    <lineage>
        <taxon>Bacteria</taxon>
        <taxon>Candidatus Roizmaniibacteriota</taxon>
    </lineage>
</organism>
<evidence type="ECO:0000313" key="2">
    <source>
        <dbReference type="EMBL" id="KKR70886.1"/>
    </source>
</evidence>
<dbReference type="Gene3D" id="1.10.3210.10">
    <property type="entry name" value="Hypothetical protein af1432"/>
    <property type="match status" value="1"/>
</dbReference>
<gene>
    <name evidence="2" type="ORF">UU14_C0042G0008</name>
</gene>
<dbReference type="Pfam" id="PF13023">
    <property type="entry name" value="HD_3"/>
    <property type="match status" value="1"/>
</dbReference>
<reference evidence="2 3" key="1">
    <citation type="journal article" date="2015" name="Nature">
        <title>rRNA introns, odd ribosomes, and small enigmatic genomes across a large radiation of phyla.</title>
        <authorList>
            <person name="Brown C.T."/>
            <person name="Hug L.A."/>
            <person name="Thomas B.C."/>
            <person name="Sharon I."/>
            <person name="Castelle C.J."/>
            <person name="Singh A."/>
            <person name="Wilkins M.J."/>
            <person name="Williams K.H."/>
            <person name="Banfield J.F."/>
        </authorList>
    </citation>
    <scope>NUCLEOTIDE SEQUENCE [LARGE SCALE GENOMIC DNA]</scope>
</reference>
<dbReference type="Proteomes" id="UP000034664">
    <property type="component" value="Unassembled WGS sequence"/>
</dbReference>
<evidence type="ECO:0000259" key="1">
    <source>
        <dbReference type="Pfam" id="PF13023"/>
    </source>
</evidence>
<dbReference type="InterPro" id="IPR006674">
    <property type="entry name" value="HD_domain"/>
</dbReference>
<dbReference type="AlphaFoldDB" id="A0A0G0T7W7"/>
<feature type="domain" description="HD" evidence="1">
    <location>
        <begin position="12"/>
        <end position="46"/>
    </location>
</feature>
<proteinExistence type="predicted"/>
<evidence type="ECO:0000313" key="3">
    <source>
        <dbReference type="Proteomes" id="UP000034664"/>
    </source>
</evidence>
<comment type="caution">
    <text evidence="2">The sequence shown here is derived from an EMBL/GenBank/DDBJ whole genome shotgun (WGS) entry which is preliminary data.</text>
</comment>
<dbReference type="EMBL" id="LBZM01000042">
    <property type="protein sequence ID" value="KKR70886.1"/>
    <property type="molecule type" value="Genomic_DNA"/>
</dbReference>
<name>A0A0G0T7W7_9BACT</name>
<accession>A0A0G0T7W7</accession>
<sequence length="53" mass="6202">MENELLTLFEHAGRLKSVIRLGWQLKGIENVESVTDHSFRVAFMAWKWLLSTI</sequence>
<dbReference type="SUPFAM" id="SSF109604">
    <property type="entry name" value="HD-domain/PDEase-like"/>
    <property type="match status" value="1"/>
</dbReference>
<protein>
    <submittedName>
        <fullName evidence="2">Nucleotidase</fullName>
    </submittedName>
</protein>